<dbReference type="Proteomes" id="UP001055811">
    <property type="component" value="Linkage Group LG05"/>
</dbReference>
<dbReference type="EMBL" id="CM042013">
    <property type="protein sequence ID" value="KAI3740161.1"/>
    <property type="molecule type" value="Genomic_DNA"/>
</dbReference>
<evidence type="ECO:0000313" key="2">
    <source>
        <dbReference type="Proteomes" id="UP001055811"/>
    </source>
</evidence>
<gene>
    <name evidence="1" type="ORF">L2E82_30583</name>
</gene>
<evidence type="ECO:0000313" key="1">
    <source>
        <dbReference type="EMBL" id="KAI3740161.1"/>
    </source>
</evidence>
<name>A0ACB9D0X4_CICIN</name>
<keyword evidence="2" id="KW-1185">Reference proteome</keyword>
<sequence>MGGEVISMTTKWKKKEDEFADFENEIETYEFAGFENEIEFACFEKEDNEIETDGRGSDLSCVILTLCFHFHGWHTVVILRHLANIFK</sequence>
<accession>A0ACB9D0X4</accession>
<organism evidence="1 2">
    <name type="scientific">Cichorium intybus</name>
    <name type="common">Chicory</name>
    <dbReference type="NCBI Taxonomy" id="13427"/>
    <lineage>
        <taxon>Eukaryota</taxon>
        <taxon>Viridiplantae</taxon>
        <taxon>Streptophyta</taxon>
        <taxon>Embryophyta</taxon>
        <taxon>Tracheophyta</taxon>
        <taxon>Spermatophyta</taxon>
        <taxon>Magnoliopsida</taxon>
        <taxon>eudicotyledons</taxon>
        <taxon>Gunneridae</taxon>
        <taxon>Pentapetalae</taxon>
        <taxon>asterids</taxon>
        <taxon>campanulids</taxon>
        <taxon>Asterales</taxon>
        <taxon>Asteraceae</taxon>
        <taxon>Cichorioideae</taxon>
        <taxon>Cichorieae</taxon>
        <taxon>Cichoriinae</taxon>
        <taxon>Cichorium</taxon>
    </lineage>
</organism>
<protein>
    <submittedName>
        <fullName evidence="1">Uncharacterized protein</fullName>
    </submittedName>
</protein>
<comment type="caution">
    <text evidence="1">The sequence shown here is derived from an EMBL/GenBank/DDBJ whole genome shotgun (WGS) entry which is preliminary data.</text>
</comment>
<reference evidence="1 2" key="2">
    <citation type="journal article" date="2022" name="Mol. Ecol. Resour.">
        <title>The genomes of chicory, endive, great burdock and yacon provide insights into Asteraceae paleo-polyploidization history and plant inulin production.</title>
        <authorList>
            <person name="Fan W."/>
            <person name="Wang S."/>
            <person name="Wang H."/>
            <person name="Wang A."/>
            <person name="Jiang F."/>
            <person name="Liu H."/>
            <person name="Zhao H."/>
            <person name="Xu D."/>
            <person name="Zhang Y."/>
        </authorList>
    </citation>
    <scope>NUCLEOTIDE SEQUENCE [LARGE SCALE GENOMIC DNA]</scope>
    <source>
        <strain evidence="2">cv. Punajuju</strain>
        <tissue evidence="1">Leaves</tissue>
    </source>
</reference>
<proteinExistence type="predicted"/>
<reference evidence="2" key="1">
    <citation type="journal article" date="2022" name="Mol. Ecol. Resour.">
        <title>The genomes of chicory, endive, great burdock and yacon provide insights into Asteraceae palaeo-polyploidization history and plant inulin production.</title>
        <authorList>
            <person name="Fan W."/>
            <person name="Wang S."/>
            <person name="Wang H."/>
            <person name="Wang A."/>
            <person name="Jiang F."/>
            <person name="Liu H."/>
            <person name="Zhao H."/>
            <person name="Xu D."/>
            <person name="Zhang Y."/>
        </authorList>
    </citation>
    <scope>NUCLEOTIDE SEQUENCE [LARGE SCALE GENOMIC DNA]</scope>
    <source>
        <strain evidence="2">cv. Punajuju</strain>
    </source>
</reference>